<sequence length="313" mass="34061">MMNGDEARRFGEKSLADVQVMDLNSVLKSLRLVHPTNNQNAYFNIPPLDSLLPPPSTHPPILTLISPPSHHQPSGSGKTSLITLIIATALSTPSNAIILIDPLRHFNIPLLYTTLLFLLLSSTPHPRPSPPALRERVKNALQHVHIFHPQTYPSLLSTLRSLPAYLSNPSSHTSTHRTIHALILEDTHVFLPSLPLTSTVASASATLCFHLTNLARLLSCALVTSSCSTSARYYRPAMLLSWGRDMGEVRIALRKVEGSKVGAGMGVEEVEGGDKAERREWCQGCKVGSGNQEGGKGFVIKIGNGVEIEDNRI</sequence>
<evidence type="ECO:0000313" key="2">
    <source>
        <dbReference type="Proteomes" id="UP000054337"/>
    </source>
</evidence>
<dbReference type="RefSeq" id="XP_014552942.1">
    <property type="nucleotide sequence ID" value="XM_014697456.1"/>
</dbReference>
<keyword evidence="2" id="KW-1185">Reference proteome</keyword>
<proteinExistence type="predicted"/>
<dbReference type="GeneID" id="26252290"/>
<gene>
    <name evidence="1" type="ORF">COCVIDRAFT_19049</name>
</gene>
<name>W7EBQ0_BIPV3</name>
<dbReference type="Proteomes" id="UP000054337">
    <property type="component" value="Unassembled WGS sequence"/>
</dbReference>
<dbReference type="Gene3D" id="3.40.50.300">
    <property type="entry name" value="P-loop containing nucleotide triphosphate hydrolases"/>
    <property type="match status" value="1"/>
</dbReference>
<protein>
    <recommendedName>
        <fullName evidence="3">DNA recombination and repair protein Rad51-like C-terminal domain-containing protein</fullName>
    </recommendedName>
</protein>
<dbReference type="EMBL" id="KI968788">
    <property type="protein sequence ID" value="EUN23375.1"/>
    <property type="molecule type" value="Genomic_DNA"/>
</dbReference>
<accession>W7EBQ0</accession>
<dbReference type="AlphaFoldDB" id="W7EBQ0"/>
<evidence type="ECO:0008006" key="3">
    <source>
        <dbReference type="Google" id="ProtNLM"/>
    </source>
</evidence>
<reference evidence="1 2" key="1">
    <citation type="journal article" date="2013" name="PLoS Genet.">
        <title>Comparative genome structure, secondary metabolite, and effector coding capacity across Cochliobolus pathogens.</title>
        <authorList>
            <person name="Condon B.J."/>
            <person name="Leng Y."/>
            <person name="Wu D."/>
            <person name="Bushley K.E."/>
            <person name="Ohm R.A."/>
            <person name="Otillar R."/>
            <person name="Martin J."/>
            <person name="Schackwitz W."/>
            <person name="Grimwood J."/>
            <person name="MohdZainudin N."/>
            <person name="Xue C."/>
            <person name="Wang R."/>
            <person name="Manning V.A."/>
            <person name="Dhillon B."/>
            <person name="Tu Z.J."/>
            <person name="Steffenson B.J."/>
            <person name="Salamov A."/>
            <person name="Sun H."/>
            <person name="Lowry S."/>
            <person name="LaButti K."/>
            <person name="Han J."/>
            <person name="Copeland A."/>
            <person name="Lindquist E."/>
            <person name="Barry K."/>
            <person name="Schmutz J."/>
            <person name="Baker S.E."/>
            <person name="Ciuffetti L.M."/>
            <person name="Grigoriev I.V."/>
            <person name="Zhong S."/>
            <person name="Turgeon B.G."/>
        </authorList>
    </citation>
    <scope>NUCLEOTIDE SEQUENCE [LARGE SCALE GENOMIC DNA]</scope>
    <source>
        <strain evidence="1 2">FI3</strain>
    </source>
</reference>
<evidence type="ECO:0000313" key="1">
    <source>
        <dbReference type="EMBL" id="EUN23375.1"/>
    </source>
</evidence>
<organism evidence="1 2">
    <name type="scientific">Bipolaris victoriae (strain FI3)</name>
    <name type="common">Victoria blight of oats agent</name>
    <name type="synonym">Cochliobolus victoriae</name>
    <dbReference type="NCBI Taxonomy" id="930091"/>
    <lineage>
        <taxon>Eukaryota</taxon>
        <taxon>Fungi</taxon>
        <taxon>Dikarya</taxon>
        <taxon>Ascomycota</taxon>
        <taxon>Pezizomycotina</taxon>
        <taxon>Dothideomycetes</taxon>
        <taxon>Pleosporomycetidae</taxon>
        <taxon>Pleosporales</taxon>
        <taxon>Pleosporineae</taxon>
        <taxon>Pleosporaceae</taxon>
        <taxon>Bipolaris</taxon>
    </lineage>
</organism>
<dbReference type="OrthoDB" id="420422at2759"/>
<dbReference type="InterPro" id="IPR027417">
    <property type="entry name" value="P-loop_NTPase"/>
</dbReference>
<dbReference type="HOGENOM" id="CLU_963356_0_0_1"/>